<evidence type="ECO:0000259" key="1">
    <source>
        <dbReference type="PROSITE" id="PS51857"/>
    </source>
</evidence>
<name>A0AAD8Y433_9STRA</name>
<accession>A0AAD8Y433</accession>
<dbReference type="PRINTS" id="PR00050">
    <property type="entry name" value="COLDSHOCK"/>
</dbReference>
<protein>
    <submittedName>
        <fullName evidence="2">Cold shock domain-containing protein</fullName>
    </submittedName>
</protein>
<dbReference type="Proteomes" id="UP001224775">
    <property type="component" value="Unassembled WGS sequence"/>
</dbReference>
<dbReference type="AlphaFoldDB" id="A0AAD8Y433"/>
<proteinExistence type="predicted"/>
<reference evidence="2" key="1">
    <citation type="submission" date="2023-06" db="EMBL/GenBank/DDBJ databases">
        <title>Survivors Of The Sea: Transcriptome response of Skeletonema marinoi to long-term dormancy.</title>
        <authorList>
            <person name="Pinder M.I.M."/>
            <person name="Kourtchenko O."/>
            <person name="Robertson E.K."/>
            <person name="Larsson T."/>
            <person name="Maumus F."/>
            <person name="Osuna-Cruz C.M."/>
            <person name="Vancaester E."/>
            <person name="Stenow R."/>
            <person name="Vandepoele K."/>
            <person name="Ploug H."/>
            <person name="Bruchert V."/>
            <person name="Godhe A."/>
            <person name="Topel M."/>
        </authorList>
    </citation>
    <scope>NUCLEOTIDE SEQUENCE</scope>
    <source>
        <strain evidence="2">R05AC</strain>
    </source>
</reference>
<dbReference type="PROSITE" id="PS51857">
    <property type="entry name" value="CSD_2"/>
    <property type="match status" value="1"/>
</dbReference>
<dbReference type="Pfam" id="PF00313">
    <property type="entry name" value="CSD"/>
    <property type="match status" value="1"/>
</dbReference>
<comment type="caution">
    <text evidence="2">The sequence shown here is derived from an EMBL/GenBank/DDBJ whole genome shotgun (WGS) entry which is preliminary data.</text>
</comment>
<dbReference type="SUPFAM" id="SSF50249">
    <property type="entry name" value="Nucleic acid-binding proteins"/>
    <property type="match status" value="1"/>
</dbReference>
<dbReference type="CDD" id="cd04458">
    <property type="entry name" value="CSP_CDS"/>
    <property type="match status" value="1"/>
</dbReference>
<evidence type="ECO:0000313" key="3">
    <source>
        <dbReference type="Proteomes" id="UP001224775"/>
    </source>
</evidence>
<evidence type="ECO:0000313" key="2">
    <source>
        <dbReference type="EMBL" id="KAK1738775.1"/>
    </source>
</evidence>
<dbReference type="InterPro" id="IPR002059">
    <property type="entry name" value="CSP_DNA-bd"/>
</dbReference>
<feature type="domain" description="CSD" evidence="1">
    <location>
        <begin position="45"/>
        <end position="111"/>
    </location>
</feature>
<dbReference type="InterPro" id="IPR019844">
    <property type="entry name" value="CSD_CS"/>
</dbReference>
<sequence>MFRILATRAVRCTTTTTPHFATSHKSALAVSSNLTRFFSDEVSEKVKGTVKWFDATKGFGFLVPDDGSADIFVHHSAIHAEGFRSLGDGEAVEFEVITEPNGRSKAFNVTGPDGSYVQGAPKRFNNDFGHDDRGY</sequence>
<dbReference type="InterPro" id="IPR012340">
    <property type="entry name" value="NA-bd_OB-fold"/>
</dbReference>
<dbReference type="PANTHER" id="PTHR46565">
    <property type="entry name" value="COLD SHOCK DOMAIN PROTEIN 2"/>
    <property type="match status" value="1"/>
</dbReference>
<dbReference type="SMART" id="SM00357">
    <property type="entry name" value="CSP"/>
    <property type="match status" value="1"/>
</dbReference>
<dbReference type="PANTHER" id="PTHR46565:SF20">
    <property type="entry name" value="COLD SHOCK DOMAIN-CONTAINING PROTEIN 4"/>
    <property type="match status" value="1"/>
</dbReference>
<organism evidence="2 3">
    <name type="scientific">Skeletonema marinoi</name>
    <dbReference type="NCBI Taxonomy" id="267567"/>
    <lineage>
        <taxon>Eukaryota</taxon>
        <taxon>Sar</taxon>
        <taxon>Stramenopiles</taxon>
        <taxon>Ochrophyta</taxon>
        <taxon>Bacillariophyta</taxon>
        <taxon>Coscinodiscophyceae</taxon>
        <taxon>Thalassiosirophycidae</taxon>
        <taxon>Thalassiosirales</taxon>
        <taxon>Skeletonemataceae</taxon>
        <taxon>Skeletonema</taxon>
        <taxon>Skeletonema marinoi-dohrnii complex</taxon>
    </lineage>
</organism>
<dbReference type="InterPro" id="IPR011129">
    <property type="entry name" value="CSD"/>
</dbReference>
<dbReference type="GO" id="GO:0003676">
    <property type="term" value="F:nucleic acid binding"/>
    <property type="evidence" value="ECO:0007669"/>
    <property type="project" value="InterPro"/>
</dbReference>
<dbReference type="EMBL" id="JATAAI010000020">
    <property type="protein sequence ID" value="KAK1738775.1"/>
    <property type="molecule type" value="Genomic_DNA"/>
</dbReference>
<dbReference type="PROSITE" id="PS00352">
    <property type="entry name" value="CSD_1"/>
    <property type="match status" value="1"/>
</dbReference>
<gene>
    <name evidence="2" type="ORF">QTG54_010805</name>
</gene>
<dbReference type="Gene3D" id="2.40.50.140">
    <property type="entry name" value="Nucleic acid-binding proteins"/>
    <property type="match status" value="1"/>
</dbReference>
<keyword evidence="3" id="KW-1185">Reference proteome</keyword>